<organism evidence="1 2">
    <name type="scientific">Pinctada imbricata</name>
    <name type="common">Atlantic pearl-oyster</name>
    <name type="synonym">Pinctada martensii</name>
    <dbReference type="NCBI Taxonomy" id="66713"/>
    <lineage>
        <taxon>Eukaryota</taxon>
        <taxon>Metazoa</taxon>
        <taxon>Spiralia</taxon>
        <taxon>Lophotrochozoa</taxon>
        <taxon>Mollusca</taxon>
        <taxon>Bivalvia</taxon>
        <taxon>Autobranchia</taxon>
        <taxon>Pteriomorphia</taxon>
        <taxon>Pterioida</taxon>
        <taxon>Pterioidea</taxon>
        <taxon>Pteriidae</taxon>
        <taxon>Pinctada</taxon>
    </lineage>
</organism>
<comment type="caution">
    <text evidence="1">The sequence shown here is derived from an EMBL/GenBank/DDBJ whole genome shotgun (WGS) entry which is preliminary data.</text>
</comment>
<dbReference type="Proteomes" id="UP001186944">
    <property type="component" value="Unassembled WGS sequence"/>
</dbReference>
<evidence type="ECO:0000313" key="1">
    <source>
        <dbReference type="EMBL" id="KAK3098618.1"/>
    </source>
</evidence>
<keyword evidence="2" id="KW-1185">Reference proteome</keyword>
<dbReference type="InterPro" id="IPR045860">
    <property type="entry name" value="Snake_toxin-like_sf"/>
</dbReference>
<name>A0AA88Y5Q9_PINIB</name>
<accession>A0AA88Y5Q9</accession>
<dbReference type="SUPFAM" id="SSF57302">
    <property type="entry name" value="Snake toxin-like"/>
    <property type="match status" value="1"/>
</dbReference>
<evidence type="ECO:0008006" key="3">
    <source>
        <dbReference type="Google" id="ProtNLM"/>
    </source>
</evidence>
<evidence type="ECO:0000313" key="2">
    <source>
        <dbReference type="Proteomes" id="UP001186944"/>
    </source>
</evidence>
<dbReference type="AlphaFoldDB" id="A0AA88Y5Q9"/>
<reference evidence="1" key="1">
    <citation type="submission" date="2019-08" db="EMBL/GenBank/DDBJ databases">
        <title>The improved chromosome-level genome for the pearl oyster Pinctada fucata martensii using PacBio sequencing and Hi-C.</title>
        <authorList>
            <person name="Zheng Z."/>
        </authorList>
    </citation>
    <scope>NUCLEOTIDE SEQUENCE</scope>
    <source>
        <strain evidence="1">ZZ-2019</strain>
        <tissue evidence="1">Adductor muscle</tissue>
    </source>
</reference>
<dbReference type="EMBL" id="VSWD01000007">
    <property type="protein sequence ID" value="KAK3098618.1"/>
    <property type="molecule type" value="Genomic_DNA"/>
</dbReference>
<sequence>MCNDMCIADVCRRTCNICPLQCYSCPQTFYPEECKLTKECNGSEVCVAMQELSLDFLPLYYSDCMTKKECLEIFGGINTGLNKRSTLIQKRDYALNGSCCDHDFCNQHDPQKTPTERPNVQIRPTPPTKDYGNACGLEDKNATACALIKAKDPYMCNKSCFSQFLCPQTCQKCSKSKKVVLVELYI</sequence>
<protein>
    <recommendedName>
        <fullName evidence="3">ShKT domain-containing protein</fullName>
    </recommendedName>
</protein>
<proteinExistence type="predicted"/>
<gene>
    <name evidence="1" type="ORF">FSP39_021264</name>
</gene>